<keyword evidence="6" id="KW-1185">Reference proteome</keyword>
<dbReference type="InterPro" id="IPR036291">
    <property type="entry name" value="NAD(P)-bd_dom_sf"/>
</dbReference>
<organism evidence="5 6">
    <name type="scientific">Mycoplana rhizolycopersici</name>
    <dbReference type="NCBI Taxonomy" id="2746702"/>
    <lineage>
        <taxon>Bacteria</taxon>
        <taxon>Pseudomonadati</taxon>
        <taxon>Pseudomonadota</taxon>
        <taxon>Alphaproteobacteria</taxon>
        <taxon>Hyphomicrobiales</taxon>
        <taxon>Rhizobiaceae</taxon>
        <taxon>Mycoplana</taxon>
    </lineage>
</organism>
<dbReference type="Pfam" id="PF00106">
    <property type="entry name" value="adh_short"/>
    <property type="match status" value="1"/>
</dbReference>
<comment type="caution">
    <text evidence="5">The sequence shown here is derived from an EMBL/GenBank/DDBJ whole genome shotgun (WGS) entry which is preliminary data.</text>
</comment>
<keyword evidence="3" id="KW-0560">Oxidoreductase</keyword>
<evidence type="ECO:0000256" key="2">
    <source>
        <dbReference type="ARBA" id="ARBA00022857"/>
    </source>
</evidence>
<sequence>MTKKPIALITGANKGLGKEVARQLGGLGMRVYLGSRDGERGQAAADDLAKEGADVMAIALDVTDAASVTAAARQIEDREGLLDILVNNAGVLHRVPALETDAANMLATYDVNVFGTVRTIRAFLPLLQRSPHPRIVNITSTSASMTLTSDPATPFGQSDTILAYASSKAAVTMVSLQYANAFRRHPSQAHIKINAATPGHIATDLNGHAGTRTVEQGAKIVVDLATLPESGPSGAISTRTVHCPGENYS</sequence>
<dbReference type="Proteomes" id="UP000659172">
    <property type="component" value="Unassembled WGS sequence"/>
</dbReference>
<evidence type="ECO:0000313" key="5">
    <source>
        <dbReference type="EMBL" id="NVP58277.1"/>
    </source>
</evidence>
<dbReference type="EMBL" id="JABXYK010000023">
    <property type="protein sequence ID" value="NVP58277.1"/>
    <property type="molecule type" value="Genomic_DNA"/>
</dbReference>
<evidence type="ECO:0000313" key="6">
    <source>
        <dbReference type="Proteomes" id="UP000659172"/>
    </source>
</evidence>
<proteinExistence type="inferred from homology"/>
<evidence type="ECO:0000256" key="1">
    <source>
        <dbReference type="ARBA" id="ARBA00006484"/>
    </source>
</evidence>
<dbReference type="InterPro" id="IPR020904">
    <property type="entry name" value="Sc_DH/Rdtase_CS"/>
</dbReference>
<dbReference type="Gene3D" id="3.40.50.720">
    <property type="entry name" value="NAD(P)-binding Rossmann-like Domain"/>
    <property type="match status" value="1"/>
</dbReference>
<accession>A0ABX2QN14</accession>
<keyword evidence="2" id="KW-0521">NADP</keyword>
<dbReference type="PANTHER" id="PTHR43963:SF6">
    <property type="entry name" value="CHAIN DEHYDROGENASE FAMILY PROTEIN, PUTATIVE (AFU_ORTHOLOGUE AFUA_3G15350)-RELATED"/>
    <property type="match status" value="1"/>
</dbReference>
<dbReference type="PRINTS" id="PR00081">
    <property type="entry name" value="GDHRDH"/>
</dbReference>
<evidence type="ECO:0000256" key="3">
    <source>
        <dbReference type="ARBA" id="ARBA00023002"/>
    </source>
</evidence>
<dbReference type="SUPFAM" id="SSF51735">
    <property type="entry name" value="NAD(P)-binding Rossmann-fold domains"/>
    <property type="match status" value="1"/>
</dbReference>
<comment type="similarity">
    <text evidence="1 4">Belongs to the short-chain dehydrogenases/reductases (SDR) family.</text>
</comment>
<evidence type="ECO:0000256" key="4">
    <source>
        <dbReference type="RuleBase" id="RU000363"/>
    </source>
</evidence>
<dbReference type="PRINTS" id="PR00080">
    <property type="entry name" value="SDRFAMILY"/>
</dbReference>
<dbReference type="RefSeq" id="WP_176952177.1">
    <property type="nucleotide sequence ID" value="NZ_JABXYK010000023.1"/>
</dbReference>
<gene>
    <name evidence="5" type="ORF">HV823_23870</name>
</gene>
<protein>
    <submittedName>
        <fullName evidence="5">SDR family NAD(P)-dependent oxidoreductase</fullName>
    </submittedName>
</protein>
<name>A0ABX2QN14_9HYPH</name>
<dbReference type="PANTHER" id="PTHR43963">
    <property type="entry name" value="CARBONYL REDUCTASE 1-RELATED"/>
    <property type="match status" value="1"/>
</dbReference>
<dbReference type="PROSITE" id="PS00061">
    <property type="entry name" value="ADH_SHORT"/>
    <property type="match status" value="1"/>
</dbReference>
<reference evidence="5 6" key="1">
    <citation type="submission" date="2020-06" db="EMBL/GenBank/DDBJ databases">
        <title>Rhizobium sp.nov. isolated from the tomato plant.</title>
        <authorList>
            <person name="Thin K.K."/>
            <person name="Zhang X."/>
            <person name="He S."/>
        </authorList>
    </citation>
    <scope>NUCLEOTIDE SEQUENCE [LARGE SCALE GENOMIC DNA]</scope>
    <source>
        <strain evidence="5 6">DBTS2</strain>
    </source>
</reference>
<dbReference type="InterPro" id="IPR002347">
    <property type="entry name" value="SDR_fam"/>
</dbReference>